<dbReference type="RefSeq" id="WP_158186216.1">
    <property type="nucleotide sequence ID" value="NZ_CP046902.1"/>
</dbReference>
<dbReference type="SMART" id="SM00448">
    <property type="entry name" value="REC"/>
    <property type="match status" value="1"/>
</dbReference>
<evidence type="ECO:0000256" key="1">
    <source>
        <dbReference type="ARBA" id="ARBA00000085"/>
    </source>
</evidence>
<sequence length="934" mass="101907">MKLKQFLRPLDADFSTPRALRKLLRLLSGALMLCLLCTLAFALSMTFNHEVSLSRRTMNAAVYEAQLYLSQRESLLEHLARRVLPIADSTALADDTQAAERGLAMVVLPMGDDELGLLLSARDLDELRSKRLGLFHVEAGMYPVVTRLIQSGPPSAPLSPTVLEALSQKPPLETAPRVLWLSDAGEAERRLLLLERLGGGMNNGWLGLEIRGADLDAVLRVAGAGDYLLLDSRHRVAFASNFDKAPMEALRAWRAGDSFDFTGFSSPQVVLRKHLGASNWTLVYAIGVGQMLSALWLPLLLAALLVLVADVLLQRLNRRIDQRLIVPAQQRLETLKESEAFSRAVIQTAPVALCVLRRADASVVLENQQAQQWLGGSEVFASDGPAWIAQAFGETGGAASTELQAGDGRHLYLCYTATRYKGEDVLLCAFSDISARKQTEAELARAKQLADTANEAKTLFLATMSHEIRTPLYGVLGTLELLGRTDLDLQQTGYLQAIHRSSSTLLQLISDVLDVSKIEAGQLDLELVEFSPVELTEDAVQSFAAAAEAKGVQIYAYLDPDLPARMRGDAACIRQILNNLLSNAVKFTDNGRIVVRLRAGLADGERRMLAWQVSDTGPGIDAQDQVHLFEPFYQVHRSTHQVGGTGLGLSICQRLTQLMSGSLTLVSEVGLGSSFSLRLPLESVPSPIEPQELAGCTVQVLSPVHELGENLCGWINRWGGRARLATPSVLAEADEHTLLVELQLPDVPCVAPPDWPGCRVIMSPDGYAEPRLQGCDWLVGLHGLGGLRRALARAQGCVYSACEQDGLAPPLRDFGLRVLVAEDNAINQLILKDQLEALGCVVELVSDGQEALQRWRPESFDVVLSDINMPRMNGYQLATELRRRGCQQPIIGATAKAMREERGRCLTAGMNECLLKPVDLESLQRCLADAIEGT</sequence>
<proteinExistence type="predicted"/>
<dbReference type="Gene3D" id="3.40.50.2300">
    <property type="match status" value="1"/>
</dbReference>
<feature type="domain" description="Response regulatory" evidence="8">
    <location>
        <begin position="817"/>
        <end position="931"/>
    </location>
</feature>
<keyword evidence="6" id="KW-1133">Transmembrane helix</keyword>
<dbReference type="Gene3D" id="1.10.287.130">
    <property type="match status" value="1"/>
</dbReference>
<comment type="catalytic activity">
    <reaction evidence="1">
        <text>ATP + protein L-histidine = ADP + protein N-phospho-L-histidine.</text>
        <dbReference type="EC" id="2.7.13.3"/>
    </reaction>
</comment>
<dbReference type="PROSITE" id="PS50110">
    <property type="entry name" value="RESPONSE_REGULATORY"/>
    <property type="match status" value="1"/>
</dbReference>
<dbReference type="CDD" id="cd17546">
    <property type="entry name" value="REC_hyHK_CKI1_RcsC-like"/>
    <property type="match status" value="1"/>
</dbReference>
<dbReference type="SMART" id="SM00388">
    <property type="entry name" value="HisKA"/>
    <property type="match status" value="1"/>
</dbReference>
<dbReference type="Pfam" id="PF00072">
    <property type="entry name" value="Response_reg"/>
    <property type="match status" value="1"/>
</dbReference>
<dbReference type="Gene3D" id="3.30.450.20">
    <property type="entry name" value="PAS domain"/>
    <property type="match status" value="1"/>
</dbReference>
<feature type="modified residue" description="4-aspartylphosphate" evidence="5">
    <location>
        <position position="866"/>
    </location>
</feature>
<dbReference type="InterPro" id="IPR036097">
    <property type="entry name" value="HisK_dim/P_sf"/>
</dbReference>
<dbReference type="SUPFAM" id="SSF47384">
    <property type="entry name" value="Homodimeric domain of signal transducing histidine kinase"/>
    <property type="match status" value="1"/>
</dbReference>
<dbReference type="OrthoDB" id="9770795at2"/>
<dbReference type="EMBL" id="CP046902">
    <property type="protein sequence ID" value="QGZ28612.1"/>
    <property type="molecule type" value="Genomic_DNA"/>
</dbReference>
<dbReference type="PANTHER" id="PTHR45339">
    <property type="entry name" value="HYBRID SIGNAL TRANSDUCTION HISTIDINE KINASE J"/>
    <property type="match status" value="1"/>
</dbReference>
<feature type="domain" description="Histidine kinase" evidence="7">
    <location>
        <begin position="463"/>
        <end position="683"/>
    </location>
</feature>
<dbReference type="AlphaFoldDB" id="A0A6I6LP90"/>
<organism evidence="9 10">
    <name type="scientific">Stutzerimonas stutzeri</name>
    <name type="common">Pseudomonas stutzeri</name>
    <dbReference type="NCBI Taxonomy" id="316"/>
    <lineage>
        <taxon>Bacteria</taxon>
        <taxon>Pseudomonadati</taxon>
        <taxon>Pseudomonadota</taxon>
        <taxon>Gammaproteobacteria</taxon>
        <taxon>Pseudomonadales</taxon>
        <taxon>Pseudomonadaceae</taxon>
        <taxon>Stutzerimonas</taxon>
    </lineage>
</organism>
<dbReference type="SUPFAM" id="SSF52172">
    <property type="entry name" value="CheY-like"/>
    <property type="match status" value="1"/>
</dbReference>
<dbReference type="SMART" id="SM00387">
    <property type="entry name" value="HATPase_c"/>
    <property type="match status" value="1"/>
</dbReference>
<evidence type="ECO:0000313" key="10">
    <source>
        <dbReference type="Proteomes" id="UP000438983"/>
    </source>
</evidence>
<dbReference type="CDD" id="cd00082">
    <property type="entry name" value="HisKA"/>
    <property type="match status" value="1"/>
</dbReference>
<dbReference type="InterPro" id="IPR003661">
    <property type="entry name" value="HisK_dim/P_dom"/>
</dbReference>
<reference evidence="9 10" key="1">
    <citation type="submission" date="2019-12" db="EMBL/GenBank/DDBJ databases">
        <title>Complete genome sequence of Pseudomonas stutzeri.</title>
        <authorList>
            <person name="Lim S.R."/>
            <person name="Kim J.H."/>
        </authorList>
    </citation>
    <scope>NUCLEOTIDE SEQUENCE [LARGE SCALE GENOMIC DNA]</scope>
    <source>
        <strain evidence="9 10">PM101005</strain>
    </source>
</reference>
<accession>A0A6I6LP90</accession>
<gene>
    <name evidence="9" type="ORF">GQA94_00505</name>
</gene>
<dbReference type="PRINTS" id="PR00344">
    <property type="entry name" value="BCTRLSENSOR"/>
</dbReference>
<dbReference type="EC" id="2.7.13.3" evidence="2"/>
<dbReference type="GO" id="GO:0000155">
    <property type="term" value="F:phosphorelay sensor kinase activity"/>
    <property type="evidence" value="ECO:0007669"/>
    <property type="project" value="InterPro"/>
</dbReference>
<dbReference type="InterPro" id="IPR011006">
    <property type="entry name" value="CheY-like_superfamily"/>
</dbReference>
<dbReference type="InterPro" id="IPR001789">
    <property type="entry name" value="Sig_transdc_resp-reg_receiver"/>
</dbReference>
<keyword evidence="6" id="KW-0472">Membrane</keyword>
<dbReference type="Gene3D" id="3.30.565.10">
    <property type="entry name" value="Histidine kinase-like ATPase, C-terminal domain"/>
    <property type="match status" value="1"/>
</dbReference>
<name>A0A6I6LP90_STUST</name>
<dbReference type="InterPro" id="IPR003594">
    <property type="entry name" value="HATPase_dom"/>
</dbReference>
<keyword evidence="3 5" id="KW-0597">Phosphoprotein</keyword>
<dbReference type="Proteomes" id="UP000438983">
    <property type="component" value="Chromosome"/>
</dbReference>
<evidence type="ECO:0000256" key="6">
    <source>
        <dbReference type="SAM" id="Phobius"/>
    </source>
</evidence>
<dbReference type="InterPro" id="IPR004358">
    <property type="entry name" value="Sig_transdc_His_kin-like_C"/>
</dbReference>
<dbReference type="FunFam" id="3.30.565.10:FF:000010">
    <property type="entry name" value="Sensor histidine kinase RcsC"/>
    <property type="match status" value="1"/>
</dbReference>
<keyword evidence="4" id="KW-0902">Two-component regulatory system</keyword>
<evidence type="ECO:0000256" key="4">
    <source>
        <dbReference type="ARBA" id="ARBA00023012"/>
    </source>
</evidence>
<protein>
    <recommendedName>
        <fullName evidence="2">histidine kinase</fullName>
        <ecNumber evidence="2">2.7.13.3</ecNumber>
    </recommendedName>
</protein>
<dbReference type="PANTHER" id="PTHR45339:SF1">
    <property type="entry name" value="HYBRID SIGNAL TRANSDUCTION HISTIDINE KINASE J"/>
    <property type="match status" value="1"/>
</dbReference>
<dbReference type="Pfam" id="PF00512">
    <property type="entry name" value="HisKA"/>
    <property type="match status" value="1"/>
</dbReference>
<dbReference type="CDD" id="cd16922">
    <property type="entry name" value="HATPase_EvgS-ArcB-TorS-like"/>
    <property type="match status" value="1"/>
</dbReference>
<evidence type="ECO:0000259" key="7">
    <source>
        <dbReference type="PROSITE" id="PS50109"/>
    </source>
</evidence>
<evidence type="ECO:0000256" key="5">
    <source>
        <dbReference type="PROSITE-ProRule" id="PRU00169"/>
    </source>
</evidence>
<dbReference type="InterPro" id="IPR036890">
    <property type="entry name" value="HATPase_C_sf"/>
</dbReference>
<keyword evidence="6" id="KW-0812">Transmembrane</keyword>
<evidence type="ECO:0000256" key="2">
    <source>
        <dbReference type="ARBA" id="ARBA00012438"/>
    </source>
</evidence>
<evidence type="ECO:0000256" key="3">
    <source>
        <dbReference type="ARBA" id="ARBA00022553"/>
    </source>
</evidence>
<dbReference type="SUPFAM" id="SSF55874">
    <property type="entry name" value="ATPase domain of HSP90 chaperone/DNA topoisomerase II/histidine kinase"/>
    <property type="match status" value="1"/>
</dbReference>
<dbReference type="Pfam" id="PF02518">
    <property type="entry name" value="HATPase_c"/>
    <property type="match status" value="1"/>
</dbReference>
<evidence type="ECO:0000313" key="9">
    <source>
        <dbReference type="EMBL" id="QGZ28612.1"/>
    </source>
</evidence>
<dbReference type="PROSITE" id="PS50109">
    <property type="entry name" value="HIS_KIN"/>
    <property type="match status" value="1"/>
</dbReference>
<feature type="transmembrane region" description="Helical" evidence="6">
    <location>
        <begin position="295"/>
        <end position="313"/>
    </location>
</feature>
<evidence type="ECO:0000259" key="8">
    <source>
        <dbReference type="PROSITE" id="PS50110"/>
    </source>
</evidence>
<dbReference type="InterPro" id="IPR005467">
    <property type="entry name" value="His_kinase_dom"/>
</dbReference>